<gene>
    <name evidence="2" type="ORF">E2C01_096511</name>
</gene>
<feature type="region of interest" description="Disordered" evidence="1">
    <location>
        <begin position="67"/>
        <end position="94"/>
    </location>
</feature>
<feature type="compositionally biased region" description="Polar residues" evidence="1">
    <location>
        <begin position="67"/>
        <end position="79"/>
    </location>
</feature>
<reference evidence="2 3" key="1">
    <citation type="submission" date="2019-05" db="EMBL/GenBank/DDBJ databases">
        <title>Another draft genome of Portunus trituberculatus and its Hox gene families provides insights of decapod evolution.</title>
        <authorList>
            <person name="Jeong J.-H."/>
            <person name="Song I."/>
            <person name="Kim S."/>
            <person name="Choi T."/>
            <person name="Kim D."/>
            <person name="Ryu S."/>
            <person name="Kim W."/>
        </authorList>
    </citation>
    <scope>NUCLEOTIDE SEQUENCE [LARGE SCALE GENOMIC DNA]</scope>
    <source>
        <tissue evidence="2">Muscle</tissue>
    </source>
</reference>
<evidence type="ECO:0000256" key="1">
    <source>
        <dbReference type="SAM" id="MobiDB-lite"/>
    </source>
</evidence>
<organism evidence="2 3">
    <name type="scientific">Portunus trituberculatus</name>
    <name type="common">Swimming crab</name>
    <name type="synonym">Neptunus trituberculatus</name>
    <dbReference type="NCBI Taxonomy" id="210409"/>
    <lineage>
        <taxon>Eukaryota</taxon>
        <taxon>Metazoa</taxon>
        <taxon>Ecdysozoa</taxon>
        <taxon>Arthropoda</taxon>
        <taxon>Crustacea</taxon>
        <taxon>Multicrustacea</taxon>
        <taxon>Malacostraca</taxon>
        <taxon>Eumalacostraca</taxon>
        <taxon>Eucarida</taxon>
        <taxon>Decapoda</taxon>
        <taxon>Pleocyemata</taxon>
        <taxon>Brachyura</taxon>
        <taxon>Eubrachyura</taxon>
        <taxon>Portunoidea</taxon>
        <taxon>Portunidae</taxon>
        <taxon>Portuninae</taxon>
        <taxon>Portunus</taxon>
    </lineage>
</organism>
<protein>
    <submittedName>
        <fullName evidence="2">Uncharacterized protein</fullName>
    </submittedName>
</protein>
<proteinExistence type="predicted"/>
<evidence type="ECO:0000313" key="3">
    <source>
        <dbReference type="Proteomes" id="UP000324222"/>
    </source>
</evidence>
<sequence>MADHQGALASPLKDTELLKRYRLDQAKVLFVIDMVRDALESPTGRSAALGPEMKIVITLCYLPTSNGEQEHSYFSSSAPSRLPNRKHKSARAKI</sequence>
<dbReference type="AlphaFoldDB" id="A0A5B7JVT7"/>
<comment type="caution">
    <text evidence="2">The sequence shown here is derived from an EMBL/GenBank/DDBJ whole genome shotgun (WGS) entry which is preliminary data.</text>
</comment>
<accession>A0A5B7JVT7</accession>
<dbReference type="Proteomes" id="UP000324222">
    <property type="component" value="Unassembled WGS sequence"/>
</dbReference>
<keyword evidence="3" id="KW-1185">Reference proteome</keyword>
<evidence type="ECO:0000313" key="2">
    <source>
        <dbReference type="EMBL" id="MPD01001.1"/>
    </source>
</evidence>
<dbReference type="EMBL" id="VSRR010125351">
    <property type="protein sequence ID" value="MPD01001.1"/>
    <property type="molecule type" value="Genomic_DNA"/>
</dbReference>
<feature type="compositionally biased region" description="Basic residues" evidence="1">
    <location>
        <begin position="83"/>
        <end position="94"/>
    </location>
</feature>
<name>A0A5B7JVT7_PORTR</name>